<organism evidence="2 3">
    <name type="scientific">Pholiota conissans</name>
    <dbReference type="NCBI Taxonomy" id="109636"/>
    <lineage>
        <taxon>Eukaryota</taxon>
        <taxon>Fungi</taxon>
        <taxon>Dikarya</taxon>
        <taxon>Basidiomycota</taxon>
        <taxon>Agaricomycotina</taxon>
        <taxon>Agaricomycetes</taxon>
        <taxon>Agaricomycetidae</taxon>
        <taxon>Agaricales</taxon>
        <taxon>Agaricineae</taxon>
        <taxon>Strophariaceae</taxon>
        <taxon>Pholiota</taxon>
    </lineage>
</organism>
<accession>A0A9P6CTU2</accession>
<protein>
    <recommendedName>
        <fullName evidence="1">F-box domain-containing protein</fullName>
    </recommendedName>
</protein>
<keyword evidence="3" id="KW-1185">Reference proteome</keyword>
<dbReference type="OrthoDB" id="3541472at2759"/>
<reference evidence="2" key="1">
    <citation type="submission" date="2020-11" db="EMBL/GenBank/DDBJ databases">
        <authorList>
            <consortium name="DOE Joint Genome Institute"/>
            <person name="Ahrendt S."/>
            <person name="Riley R."/>
            <person name="Andreopoulos W."/>
            <person name="Labutti K."/>
            <person name="Pangilinan J."/>
            <person name="Ruiz-Duenas F.J."/>
            <person name="Barrasa J.M."/>
            <person name="Sanchez-Garcia M."/>
            <person name="Camarero S."/>
            <person name="Miyauchi S."/>
            <person name="Serrano A."/>
            <person name="Linde D."/>
            <person name="Babiker R."/>
            <person name="Drula E."/>
            <person name="Ayuso-Fernandez I."/>
            <person name="Pacheco R."/>
            <person name="Padilla G."/>
            <person name="Ferreira P."/>
            <person name="Barriuso J."/>
            <person name="Kellner H."/>
            <person name="Castanera R."/>
            <person name="Alfaro M."/>
            <person name="Ramirez L."/>
            <person name="Pisabarro A.G."/>
            <person name="Kuo A."/>
            <person name="Tritt A."/>
            <person name="Lipzen A."/>
            <person name="He G."/>
            <person name="Yan M."/>
            <person name="Ng V."/>
            <person name="Cullen D."/>
            <person name="Martin F."/>
            <person name="Rosso M.-N."/>
            <person name="Henrissat B."/>
            <person name="Hibbett D."/>
            <person name="Martinez A.T."/>
            <person name="Grigoriev I.V."/>
        </authorList>
    </citation>
    <scope>NUCLEOTIDE SEQUENCE</scope>
    <source>
        <strain evidence="2">CIRM-BRFM 674</strain>
    </source>
</reference>
<feature type="domain" description="F-box" evidence="1">
    <location>
        <begin position="1"/>
        <end position="50"/>
    </location>
</feature>
<dbReference type="EMBL" id="MU155534">
    <property type="protein sequence ID" value="KAF9472449.1"/>
    <property type="molecule type" value="Genomic_DNA"/>
</dbReference>
<name>A0A9P6CTU2_9AGAR</name>
<gene>
    <name evidence="2" type="ORF">BDN70DRAFT_886970</name>
</gene>
<dbReference type="InterPro" id="IPR001810">
    <property type="entry name" value="F-box_dom"/>
</dbReference>
<dbReference type="CDD" id="cd09917">
    <property type="entry name" value="F-box_SF"/>
    <property type="match status" value="1"/>
</dbReference>
<comment type="caution">
    <text evidence="2">The sequence shown here is derived from an EMBL/GenBank/DDBJ whole genome shotgun (WGS) entry which is preliminary data.</text>
</comment>
<evidence type="ECO:0000313" key="3">
    <source>
        <dbReference type="Proteomes" id="UP000807469"/>
    </source>
</evidence>
<proteinExistence type="predicted"/>
<dbReference type="SUPFAM" id="SSF81383">
    <property type="entry name" value="F-box domain"/>
    <property type="match status" value="1"/>
</dbReference>
<evidence type="ECO:0000313" key="2">
    <source>
        <dbReference type="EMBL" id="KAF9472449.1"/>
    </source>
</evidence>
<dbReference type="Proteomes" id="UP000807469">
    <property type="component" value="Unassembled WGS sequence"/>
</dbReference>
<dbReference type="Pfam" id="PF12937">
    <property type="entry name" value="F-box-like"/>
    <property type="match status" value="1"/>
</dbReference>
<evidence type="ECO:0000259" key="1">
    <source>
        <dbReference type="PROSITE" id="PS50181"/>
    </source>
</evidence>
<dbReference type="PROSITE" id="PS50181">
    <property type="entry name" value="FBOX"/>
    <property type="match status" value="1"/>
</dbReference>
<dbReference type="InterPro" id="IPR036047">
    <property type="entry name" value="F-box-like_dom_sf"/>
</dbReference>
<sequence length="430" mass="49167">MASLDNLPEDILCDIASKLSIDDNMRLRLVCRVLSMVAAQFALKNLYVRLSVHPLSVRREKLRAFGLRMTEGVRWVRVLTISCLSLGKISGSATQNVEKEHIVGDELKSDLEAALAQINLHTLRWLISSSDYNWSFEVIPRHLATHPVRNVVLDFKLGFPNDKEMLVHNLGKINHLQQLTIHDVCRTASPFNYDDFMIHEMANIIERSPALTHLTISSGWSTFWSPPPNLRQFLKANPNPQISTMCLDSLGITLDDITTPYFRSLHSLYLRYSNSGEQAGIWNSLRSEEIKLRRIETDIDEVSEELLDYLEYCSGVLIDLAFHKEEAIHRETPARVNAATIFYSRTLPQLADELQYLSVHTITANKWCYDRSNAKSIKQCKKLRMLEVSIVDLDQDYSLPLLNLLHESVAHRTIPPEIKTFNVHRVPQIG</sequence>
<dbReference type="Gene3D" id="1.20.1280.50">
    <property type="match status" value="1"/>
</dbReference>
<dbReference type="AlphaFoldDB" id="A0A9P6CTU2"/>